<proteinExistence type="predicted"/>
<sequence length="293" mass="32356">MQRTTSNKMVTLLSYGKLASKGSPTVEEESKAPPTASGPVPLNTMDSHVNQQQDLQVFTVGFFLAQLLGVLCVALAGAWSGHYLGGFAWQSVPSLQFNYHPLFMVIGLVFLYGDAILVYRVMRNERKKILKLIHAGLHTLAFIFVVVALKAVFDSHNLAANPIPNMYSLHSWLGLAAVVLFSLQFVCGFVSYLFPGVSQYWRAWYLPVHVYFGVVIYVLGIGACLMGITEKLIFSLKSDYKDLPGTAVLGNILGVVLVCFGILIVYLVTTPQFKRQSLPEEENLQLTPHSPIN</sequence>
<dbReference type="SMART" id="SM00665">
    <property type="entry name" value="B561"/>
    <property type="match status" value="1"/>
</dbReference>
<evidence type="ECO:0000259" key="13">
    <source>
        <dbReference type="PROSITE" id="PS50939"/>
    </source>
</evidence>
<keyword evidence="8 12" id="KW-1133">Transmembrane helix</keyword>
<keyword evidence="6" id="KW-0479">Metal-binding</keyword>
<dbReference type="Gene3D" id="1.20.120.1770">
    <property type="match status" value="1"/>
</dbReference>
<evidence type="ECO:0000313" key="14">
    <source>
        <dbReference type="Proteomes" id="UP000694941"/>
    </source>
</evidence>
<comment type="cofactor">
    <cofactor evidence="1">
        <name>heme b</name>
        <dbReference type="ChEBI" id="CHEBI:60344"/>
    </cofactor>
</comment>
<feature type="transmembrane region" description="Helical" evidence="12">
    <location>
        <begin position="99"/>
        <end position="120"/>
    </location>
</feature>
<name>A0ABM1TMF2_LIMPO</name>
<dbReference type="PROSITE" id="PS50939">
    <property type="entry name" value="CYTOCHROME_B561"/>
    <property type="match status" value="1"/>
</dbReference>
<keyword evidence="14" id="KW-1185">Reference proteome</keyword>
<feature type="transmembrane region" description="Helical" evidence="12">
    <location>
        <begin position="132"/>
        <end position="153"/>
    </location>
</feature>
<dbReference type="PANTHER" id="PTHR10106">
    <property type="entry name" value="CYTOCHROME B561-RELATED"/>
    <property type="match status" value="1"/>
</dbReference>
<feature type="region of interest" description="Disordered" evidence="11">
    <location>
        <begin position="21"/>
        <end position="43"/>
    </location>
</feature>
<evidence type="ECO:0000313" key="15">
    <source>
        <dbReference type="RefSeq" id="XP_022257058.1"/>
    </source>
</evidence>
<evidence type="ECO:0000256" key="10">
    <source>
        <dbReference type="ARBA" id="ARBA00023136"/>
    </source>
</evidence>
<evidence type="ECO:0000256" key="3">
    <source>
        <dbReference type="ARBA" id="ARBA00022448"/>
    </source>
</evidence>
<dbReference type="InterPro" id="IPR043205">
    <property type="entry name" value="CYB561/CYBRD1-like"/>
</dbReference>
<gene>
    <name evidence="15" type="primary">LOC106472809</name>
</gene>
<dbReference type="RefSeq" id="XP_022257058.1">
    <property type="nucleotide sequence ID" value="XM_022401350.1"/>
</dbReference>
<keyword evidence="10 12" id="KW-0472">Membrane</keyword>
<keyword evidence="4" id="KW-0349">Heme</keyword>
<evidence type="ECO:0000256" key="4">
    <source>
        <dbReference type="ARBA" id="ARBA00022617"/>
    </source>
</evidence>
<evidence type="ECO:0000256" key="2">
    <source>
        <dbReference type="ARBA" id="ARBA00004141"/>
    </source>
</evidence>
<evidence type="ECO:0000256" key="7">
    <source>
        <dbReference type="ARBA" id="ARBA00022982"/>
    </source>
</evidence>
<dbReference type="InterPro" id="IPR006593">
    <property type="entry name" value="Cyt_b561/ferric_Rdtase_TM"/>
</dbReference>
<evidence type="ECO:0000256" key="11">
    <source>
        <dbReference type="SAM" id="MobiDB-lite"/>
    </source>
</evidence>
<feature type="transmembrane region" description="Helical" evidence="12">
    <location>
        <begin position="55"/>
        <end position="79"/>
    </location>
</feature>
<comment type="subcellular location">
    <subcellularLocation>
        <location evidence="2">Membrane</location>
        <topology evidence="2">Multi-pass membrane protein</topology>
    </subcellularLocation>
</comment>
<dbReference type="GeneID" id="106472809"/>
<keyword evidence="3" id="KW-0813">Transport</keyword>
<keyword evidence="5 12" id="KW-0812">Transmembrane</keyword>
<evidence type="ECO:0000256" key="9">
    <source>
        <dbReference type="ARBA" id="ARBA00023004"/>
    </source>
</evidence>
<evidence type="ECO:0000256" key="8">
    <source>
        <dbReference type="ARBA" id="ARBA00022989"/>
    </source>
</evidence>
<feature type="transmembrane region" description="Helical" evidence="12">
    <location>
        <begin position="206"/>
        <end position="228"/>
    </location>
</feature>
<accession>A0ABM1TMF2</accession>
<keyword evidence="9" id="KW-0408">Iron</keyword>
<keyword evidence="7" id="KW-0249">Electron transport</keyword>
<evidence type="ECO:0000256" key="6">
    <source>
        <dbReference type="ARBA" id="ARBA00022723"/>
    </source>
</evidence>
<dbReference type="PANTHER" id="PTHR10106:SF0">
    <property type="entry name" value="LD36721P"/>
    <property type="match status" value="1"/>
</dbReference>
<feature type="transmembrane region" description="Helical" evidence="12">
    <location>
        <begin position="173"/>
        <end position="194"/>
    </location>
</feature>
<evidence type="ECO:0000256" key="12">
    <source>
        <dbReference type="SAM" id="Phobius"/>
    </source>
</evidence>
<reference evidence="15" key="1">
    <citation type="submission" date="2025-08" db="UniProtKB">
        <authorList>
            <consortium name="RefSeq"/>
        </authorList>
    </citation>
    <scope>IDENTIFICATION</scope>
    <source>
        <tissue evidence="15">Muscle</tissue>
    </source>
</reference>
<feature type="domain" description="Cytochrome b561" evidence="13">
    <location>
        <begin position="64"/>
        <end position="269"/>
    </location>
</feature>
<evidence type="ECO:0000256" key="5">
    <source>
        <dbReference type="ARBA" id="ARBA00022692"/>
    </source>
</evidence>
<evidence type="ECO:0000256" key="1">
    <source>
        <dbReference type="ARBA" id="ARBA00001970"/>
    </source>
</evidence>
<dbReference type="Proteomes" id="UP000694941">
    <property type="component" value="Unplaced"/>
</dbReference>
<dbReference type="Pfam" id="PF03188">
    <property type="entry name" value="Cytochrom_B561"/>
    <property type="match status" value="1"/>
</dbReference>
<dbReference type="CDD" id="cd08764">
    <property type="entry name" value="Cyt_b561_CG1275_like"/>
    <property type="match status" value="1"/>
</dbReference>
<organism evidence="14 15">
    <name type="scientific">Limulus polyphemus</name>
    <name type="common">Atlantic horseshoe crab</name>
    <dbReference type="NCBI Taxonomy" id="6850"/>
    <lineage>
        <taxon>Eukaryota</taxon>
        <taxon>Metazoa</taxon>
        <taxon>Ecdysozoa</taxon>
        <taxon>Arthropoda</taxon>
        <taxon>Chelicerata</taxon>
        <taxon>Merostomata</taxon>
        <taxon>Xiphosura</taxon>
        <taxon>Limulidae</taxon>
        <taxon>Limulus</taxon>
    </lineage>
</organism>
<protein>
    <submittedName>
        <fullName evidence="15">Cytochrome b561-like isoform X1</fullName>
    </submittedName>
</protein>
<feature type="transmembrane region" description="Helical" evidence="12">
    <location>
        <begin position="248"/>
        <end position="268"/>
    </location>
</feature>